<gene>
    <name evidence="1" type="ORF">GpartN1_g3567.t1</name>
</gene>
<dbReference type="AlphaFoldDB" id="A0A9C7PXP6"/>
<evidence type="ECO:0000313" key="1">
    <source>
        <dbReference type="EMBL" id="GJQ11776.1"/>
    </source>
</evidence>
<evidence type="ECO:0000313" key="2">
    <source>
        <dbReference type="Proteomes" id="UP001061958"/>
    </source>
</evidence>
<name>A0A9C7PXP6_9RHOD</name>
<dbReference type="GO" id="GO:0003723">
    <property type="term" value="F:RNA binding"/>
    <property type="evidence" value="ECO:0007669"/>
    <property type="project" value="InterPro"/>
</dbReference>
<organism evidence="1 2">
    <name type="scientific">Galdieria partita</name>
    <dbReference type="NCBI Taxonomy" id="83374"/>
    <lineage>
        <taxon>Eukaryota</taxon>
        <taxon>Rhodophyta</taxon>
        <taxon>Bangiophyceae</taxon>
        <taxon>Galdieriales</taxon>
        <taxon>Galdieriaceae</taxon>
        <taxon>Galdieria</taxon>
    </lineage>
</organism>
<dbReference type="OrthoDB" id="10405949at2759"/>
<comment type="caution">
    <text evidence="1">The sequence shown here is derived from an EMBL/GenBank/DDBJ whole genome shotgun (WGS) entry which is preliminary data.</text>
</comment>
<dbReference type="GO" id="GO:0006396">
    <property type="term" value="P:RNA processing"/>
    <property type="evidence" value="ECO:0007669"/>
    <property type="project" value="InterPro"/>
</dbReference>
<proteinExistence type="predicted"/>
<dbReference type="InterPro" id="IPR035967">
    <property type="entry name" value="SWAP/Surp_sf"/>
</dbReference>
<dbReference type="EMBL" id="BQMJ01000027">
    <property type="protein sequence ID" value="GJQ11776.1"/>
    <property type="molecule type" value="Genomic_DNA"/>
</dbReference>
<sequence>MDPETRERVQQTAEYIVRKDWRVSDIFRKRLYEKDTRFTFLSPRRSQHDQVVEELEKAVYHLRAKRKHRTEEEHIKERKWRKYSKPVEKVEDDDRDRLAIVPMGTLASYMNNHKERKPYEVLDVERILTATPSSPVTWSTASTELKDKVEAFYSLLEL</sequence>
<accession>A0A9C7PXP6</accession>
<reference evidence="1" key="2">
    <citation type="submission" date="2022-01" db="EMBL/GenBank/DDBJ databases">
        <authorList>
            <person name="Hirooka S."/>
            <person name="Miyagishima S.Y."/>
        </authorList>
    </citation>
    <scope>NUCLEOTIDE SEQUENCE</scope>
    <source>
        <strain evidence="1">NBRC 102759</strain>
    </source>
</reference>
<protein>
    <submittedName>
        <fullName evidence="1">Uncharacterized protein</fullName>
    </submittedName>
</protein>
<dbReference type="Proteomes" id="UP001061958">
    <property type="component" value="Unassembled WGS sequence"/>
</dbReference>
<dbReference type="SUPFAM" id="SSF109905">
    <property type="entry name" value="Surp module (SWAP domain)"/>
    <property type="match status" value="1"/>
</dbReference>
<reference evidence="1" key="1">
    <citation type="journal article" date="2022" name="Proc. Natl. Acad. Sci. U.S.A.">
        <title>Life cycle and functional genomics of the unicellular red alga Galdieria for elucidating algal and plant evolution and industrial use.</title>
        <authorList>
            <person name="Hirooka S."/>
            <person name="Itabashi T."/>
            <person name="Ichinose T.M."/>
            <person name="Onuma R."/>
            <person name="Fujiwara T."/>
            <person name="Yamashita S."/>
            <person name="Jong L.W."/>
            <person name="Tomita R."/>
            <person name="Iwane A.H."/>
            <person name="Miyagishima S.Y."/>
        </authorList>
    </citation>
    <scope>NUCLEOTIDE SEQUENCE</scope>
    <source>
        <strain evidence="1">NBRC 102759</strain>
    </source>
</reference>
<keyword evidence="2" id="KW-1185">Reference proteome</keyword>